<organism evidence="1 2">
    <name type="scientific">Chitinophaga lutea</name>
    <dbReference type="NCBI Taxonomy" id="2488634"/>
    <lineage>
        <taxon>Bacteria</taxon>
        <taxon>Pseudomonadati</taxon>
        <taxon>Bacteroidota</taxon>
        <taxon>Chitinophagia</taxon>
        <taxon>Chitinophagales</taxon>
        <taxon>Chitinophagaceae</taxon>
        <taxon>Chitinophaga</taxon>
    </lineage>
</organism>
<reference evidence="1 2" key="1">
    <citation type="submission" date="2018-11" db="EMBL/GenBank/DDBJ databases">
        <title>Chitinophaga lutea sp.nov., isolate from arsenic contaminated soil.</title>
        <authorList>
            <person name="Zong Y."/>
        </authorList>
    </citation>
    <scope>NUCLEOTIDE SEQUENCE [LARGE SCALE GENOMIC DNA]</scope>
    <source>
        <strain evidence="1 2">ZY74</strain>
    </source>
</reference>
<evidence type="ECO:0000313" key="1">
    <source>
        <dbReference type="EMBL" id="RPE12591.1"/>
    </source>
</evidence>
<keyword evidence="2" id="KW-1185">Reference proteome</keyword>
<accession>A0A3N4Q516</accession>
<dbReference type="Proteomes" id="UP000278351">
    <property type="component" value="Unassembled WGS sequence"/>
</dbReference>
<evidence type="ECO:0000313" key="2">
    <source>
        <dbReference type="Proteomes" id="UP000278351"/>
    </source>
</evidence>
<dbReference type="OrthoDB" id="277390at2"/>
<dbReference type="AlphaFoldDB" id="A0A3N4Q516"/>
<dbReference type="RefSeq" id="WP_123845102.1">
    <property type="nucleotide sequence ID" value="NZ_RPDH01000001.1"/>
</dbReference>
<dbReference type="InterPro" id="IPR009858">
    <property type="entry name" value="DUF1415"/>
</dbReference>
<comment type="caution">
    <text evidence="1">The sequence shown here is derived from an EMBL/GenBank/DDBJ whole genome shotgun (WGS) entry which is preliminary data.</text>
</comment>
<protein>
    <submittedName>
        <fullName evidence="1">DUF1415 domain-containing protein</fullName>
    </submittedName>
</protein>
<name>A0A3N4Q516_9BACT</name>
<dbReference type="EMBL" id="RPDH01000001">
    <property type="protein sequence ID" value="RPE12591.1"/>
    <property type="molecule type" value="Genomic_DNA"/>
</dbReference>
<proteinExistence type="predicted"/>
<dbReference type="Pfam" id="PF07209">
    <property type="entry name" value="DUF1415"/>
    <property type="match status" value="1"/>
</dbReference>
<sequence>MDQTAEIIAQTRNWIKVTVIGCNFCPFAAREVKQNSVRYEVAYAGSAITARQAFLNECIRLDKDSSIGTTLLIFPDTYAVFADYLKLVRVAEEVIRRKGYEGVYQVAGFHPLYRFADALPDDAANYTNRSVYPMLHLLRESSIHKAITNYPNPEGIPARNIEFARQKGEAYMKLLRDSCL</sequence>
<gene>
    <name evidence="1" type="ORF">EGT74_03305</name>
</gene>